<gene>
    <name evidence="2" type="ORF">B0F90DRAFT_1756924</name>
</gene>
<dbReference type="EMBL" id="WTXG01000073">
    <property type="protein sequence ID" value="KAI0294496.1"/>
    <property type="molecule type" value="Genomic_DNA"/>
</dbReference>
<keyword evidence="1" id="KW-1133">Transmembrane helix</keyword>
<keyword evidence="1" id="KW-0472">Membrane</keyword>
<dbReference type="AlphaFoldDB" id="A0AAD4LZG3"/>
<comment type="caution">
    <text evidence="2">The sequence shown here is derived from an EMBL/GenBank/DDBJ whole genome shotgun (WGS) entry which is preliminary data.</text>
</comment>
<evidence type="ECO:0000256" key="1">
    <source>
        <dbReference type="SAM" id="Phobius"/>
    </source>
</evidence>
<evidence type="ECO:0000313" key="2">
    <source>
        <dbReference type="EMBL" id="KAI0294496.1"/>
    </source>
</evidence>
<feature type="transmembrane region" description="Helical" evidence="1">
    <location>
        <begin position="28"/>
        <end position="52"/>
    </location>
</feature>
<proteinExistence type="predicted"/>
<feature type="transmembrane region" description="Helical" evidence="1">
    <location>
        <begin position="5"/>
        <end position="22"/>
    </location>
</feature>
<keyword evidence="1" id="KW-0812">Transmembrane</keyword>
<name>A0AAD4LZG3_9AGAM</name>
<sequence length="80" mass="9706">MSRPLLKLLLILLFSLLFFFRVQRMHIYYIYICTLLCFAFFFYCPFCSPFLFHPPHPTSGRQYCREYHHPTLDCLFVLAS</sequence>
<keyword evidence="3" id="KW-1185">Reference proteome</keyword>
<reference evidence="2" key="1">
    <citation type="journal article" date="2022" name="New Phytol.">
        <title>Evolutionary transition to the ectomycorrhizal habit in the genomes of a hyperdiverse lineage of mushroom-forming fungi.</title>
        <authorList>
            <person name="Looney B."/>
            <person name="Miyauchi S."/>
            <person name="Morin E."/>
            <person name="Drula E."/>
            <person name="Courty P.E."/>
            <person name="Kohler A."/>
            <person name="Kuo A."/>
            <person name="LaButti K."/>
            <person name="Pangilinan J."/>
            <person name="Lipzen A."/>
            <person name="Riley R."/>
            <person name="Andreopoulos W."/>
            <person name="He G."/>
            <person name="Johnson J."/>
            <person name="Nolan M."/>
            <person name="Tritt A."/>
            <person name="Barry K.W."/>
            <person name="Grigoriev I.V."/>
            <person name="Nagy L.G."/>
            <person name="Hibbett D."/>
            <person name="Henrissat B."/>
            <person name="Matheny P.B."/>
            <person name="Labbe J."/>
            <person name="Martin F.M."/>
        </authorList>
    </citation>
    <scope>NUCLEOTIDE SEQUENCE</scope>
    <source>
        <strain evidence="2">BPL690</strain>
    </source>
</reference>
<dbReference type="Proteomes" id="UP001203297">
    <property type="component" value="Unassembled WGS sequence"/>
</dbReference>
<accession>A0AAD4LZG3</accession>
<protein>
    <submittedName>
        <fullName evidence="2">Uncharacterized protein</fullName>
    </submittedName>
</protein>
<evidence type="ECO:0000313" key="3">
    <source>
        <dbReference type="Proteomes" id="UP001203297"/>
    </source>
</evidence>
<organism evidence="2 3">
    <name type="scientific">Multifurca ochricompacta</name>
    <dbReference type="NCBI Taxonomy" id="376703"/>
    <lineage>
        <taxon>Eukaryota</taxon>
        <taxon>Fungi</taxon>
        <taxon>Dikarya</taxon>
        <taxon>Basidiomycota</taxon>
        <taxon>Agaricomycotina</taxon>
        <taxon>Agaricomycetes</taxon>
        <taxon>Russulales</taxon>
        <taxon>Russulaceae</taxon>
        <taxon>Multifurca</taxon>
    </lineage>
</organism>